<dbReference type="AlphaFoldDB" id="C5CF63"/>
<evidence type="ECO:0000313" key="4">
    <source>
        <dbReference type="Proteomes" id="UP000002382"/>
    </source>
</evidence>
<proteinExistence type="predicted"/>
<dbReference type="STRING" id="521045.Kole_0622"/>
<dbReference type="InterPro" id="IPR036388">
    <property type="entry name" value="WH-like_DNA-bd_sf"/>
</dbReference>
<accession>C5CF63</accession>
<keyword evidence="4" id="KW-1185">Reference proteome</keyword>
<dbReference type="KEGG" id="kol:Kole_0622"/>
<dbReference type="Pfam" id="PF03551">
    <property type="entry name" value="PadR"/>
    <property type="match status" value="1"/>
</dbReference>
<dbReference type="eggNOG" id="COG1695">
    <property type="taxonomic scope" value="Bacteria"/>
</dbReference>
<dbReference type="PANTHER" id="PTHR43252:SF6">
    <property type="entry name" value="NEGATIVE TRANSCRIPTION REGULATOR PADR"/>
    <property type="match status" value="1"/>
</dbReference>
<dbReference type="OrthoDB" id="9808017at2"/>
<dbReference type="Proteomes" id="UP000002382">
    <property type="component" value="Chromosome"/>
</dbReference>
<gene>
    <name evidence="3" type="ordered locus">Kole_0622</name>
</gene>
<evidence type="ECO:0000313" key="3">
    <source>
        <dbReference type="EMBL" id="ACR79340.1"/>
    </source>
</evidence>
<dbReference type="InterPro" id="IPR005149">
    <property type="entry name" value="Tscrpt_reg_PadR_N"/>
</dbReference>
<feature type="domain" description="Transcription regulator PadR N-terminal" evidence="1">
    <location>
        <begin position="5"/>
        <end position="76"/>
    </location>
</feature>
<dbReference type="SUPFAM" id="SSF46785">
    <property type="entry name" value="Winged helix' DNA-binding domain"/>
    <property type="match status" value="1"/>
</dbReference>
<dbReference type="InterPro" id="IPR018309">
    <property type="entry name" value="Tscrpt_reg_PadR_C"/>
</dbReference>
<dbReference type="HOGENOM" id="CLU_089258_1_0_0"/>
<dbReference type="Gene3D" id="1.10.10.10">
    <property type="entry name" value="Winged helix-like DNA-binding domain superfamily/Winged helix DNA-binding domain"/>
    <property type="match status" value="1"/>
</dbReference>
<feature type="domain" description="Transcription regulator PadR C-terminal" evidence="2">
    <location>
        <begin position="90"/>
        <end position="164"/>
    </location>
</feature>
<protein>
    <submittedName>
        <fullName evidence="3">Transcriptional regulator, PadR-like family</fullName>
    </submittedName>
</protein>
<dbReference type="EMBL" id="CP001634">
    <property type="protein sequence ID" value="ACR79340.1"/>
    <property type="molecule type" value="Genomic_DNA"/>
</dbReference>
<organism evidence="3 4">
    <name type="scientific">Kosmotoga olearia (strain ATCC BAA-1733 / DSM 21960 / TBF 19.5.1)</name>
    <dbReference type="NCBI Taxonomy" id="521045"/>
    <lineage>
        <taxon>Bacteria</taxon>
        <taxon>Thermotogati</taxon>
        <taxon>Thermotogota</taxon>
        <taxon>Thermotogae</taxon>
        <taxon>Kosmotogales</taxon>
        <taxon>Kosmotogaceae</taxon>
        <taxon>Kosmotoga</taxon>
    </lineage>
</organism>
<reference evidence="3 4" key="1">
    <citation type="submission" date="2009-06" db="EMBL/GenBank/DDBJ databases">
        <title>Complete sequence of Thermotogales bacterium TBF 19.5.1.</title>
        <authorList>
            <consortium name="US DOE Joint Genome Institute"/>
            <person name="Lucas S."/>
            <person name="Copeland A."/>
            <person name="Lapidus A."/>
            <person name="Glavina del Rio T."/>
            <person name="Tice H."/>
            <person name="Bruce D."/>
            <person name="Goodwin L."/>
            <person name="Pitluck S."/>
            <person name="Chertkov O."/>
            <person name="Brettin T."/>
            <person name="Detter J.C."/>
            <person name="Han C."/>
            <person name="Schmutz J."/>
            <person name="Larimer F."/>
            <person name="Land M."/>
            <person name="Hauser L."/>
            <person name="Kyrpides N."/>
            <person name="Ovchinnikova G."/>
            <person name="Noll K."/>
        </authorList>
    </citation>
    <scope>NUCLEOTIDE SEQUENCE [LARGE SCALE GENOMIC DNA]</scope>
    <source>
        <strain evidence="4">ATCC BAA-1733 / DSM 21960 / TBF 19.5.1</strain>
    </source>
</reference>
<evidence type="ECO:0000259" key="1">
    <source>
        <dbReference type="Pfam" id="PF03551"/>
    </source>
</evidence>
<sequence>MEEVILGFLSSGAMTGYDIKQVMSVSTSFFYDASYGSIYPTLKKLEKKGFVTSKEVVEGRKVKVFYSLTDKGRKEFLKWLEKPSAPANTKYEFLAKLFFARHLPKDRLLAMVSRHISEIREVLSKLQMIEKEMKNHADTYQMYTLKFGIDFFTFLATWYENLFEEINAGTEKGEETGDGQ</sequence>
<name>C5CF63_KOSOT</name>
<dbReference type="InterPro" id="IPR036390">
    <property type="entry name" value="WH_DNA-bd_sf"/>
</dbReference>
<dbReference type="RefSeq" id="WP_012745122.1">
    <property type="nucleotide sequence ID" value="NC_012785.1"/>
</dbReference>
<evidence type="ECO:0000259" key="2">
    <source>
        <dbReference type="Pfam" id="PF10400"/>
    </source>
</evidence>
<dbReference type="PANTHER" id="PTHR43252">
    <property type="entry name" value="TRANSCRIPTIONAL REGULATOR YQJI"/>
    <property type="match status" value="1"/>
</dbReference>
<dbReference type="Gene3D" id="6.10.140.190">
    <property type="match status" value="1"/>
</dbReference>
<dbReference type="Pfam" id="PF10400">
    <property type="entry name" value="Vir_act_alpha_C"/>
    <property type="match status" value="1"/>
</dbReference>
<reference evidence="3 4" key="2">
    <citation type="journal article" date="2011" name="J. Bacteriol.">
        <title>Genome Sequence of Kosmotoga olearia Strain TBF 19.5.1, a Thermophilic Bacterium with a Wide Growth Temperature Range, Isolated from the Troll B Oil Platform in the North Sea.</title>
        <authorList>
            <person name="Swithers K.S."/>
            <person name="Dipippo J.L."/>
            <person name="Bruce D.C."/>
            <person name="Detter C."/>
            <person name="Tapia R."/>
            <person name="Han S."/>
            <person name="Goodwin L.A."/>
            <person name="Han J."/>
            <person name="Woyke T."/>
            <person name="Pitluck S."/>
            <person name="Pennacchio L."/>
            <person name="Nolan M."/>
            <person name="Mikhailova N."/>
            <person name="Land M.L."/>
            <person name="Nesbo C.L."/>
            <person name="Gogarten J.P."/>
            <person name="Noll K.M."/>
        </authorList>
    </citation>
    <scope>NUCLEOTIDE SEQUENCE [LARGE SCALE GENOMIC DNA]</scope>
    <source>
        <strain evidence="4">ATCC BAA-1733 / DSM 21960 / TBF 19.5.1</strain>
    </source>
</reference>